<dbReference type="EMBL" id="CM016560">
    <property type="protein sequence ID" value="TKV93214.1"/>
    <property type="molecule type" value="Genomic_DNA"/>
</dbReference>
<protein>
    <submittedName>
        <fullName evidence="2">Uncharacterized protein</fullName>
    </submittedName>
</protein>
<evidence type="ECO:0000313" key="3">
    <source>
        <dbReference type="Proteomes" id="UP000298652"/>
    </source>
</evidence>
<feature type="signal peptide" evidence="1">
    <location>
        <begin position="1"/>
        <end position="28"/>
    </location>
</feature>
<evidence type="ECO:0000256" key="1">
    <source>
        <dbReference type="SAM" id="SignalP"/>
    </source>
</evidence>
<dbReference type="Proteomes" id="UP000298652">
    <property type="component" value="Chromosome 9"/>
</dbReference>
<accession>A0A4U6SY57</accession>
<keyword evidence="3" id="KW-1185">Reference proteome</keyword>
<organism evidence="2 3">
    <name type="scientific">Setaria viridis</name>
    <name type="common">Green bristlegrass</name>
    <name type="synonym">Setaria italica subsp. viridis</name>
    <dbReference type="NCBI Taxonomy" id="4556"/>
    <lineage>
        <taxon>Eukaryota</taxon>
        <taxon>Viridiplantae</taxon>
        <taxon>Streptophyta</taxon>
        <taxon>Embryophyta</taxon>
        <taxon>Tracheophyta</taxon>
        <taxon>Spermatophyta</taxon>
        <taxon>Magnoliopsida</taxon>
        <taxon>Liliopsida</taxon>
        <taxon>Poales</taxon>
        <taxon>Poaceae</taxon>
        <taxon>PACMAD clade</taxon>
        <taxon>Panicoideae</taxon>
        <taxon>Panicodae</taxon>
        <taxon>Paniceae</taxon>
        <taxon>Cenchrinae</taxon>
        <taxon>Setaria</taxon>
    </lineage>
</organism>
<sequence length="68" mass="7620">MNYKMSLSLACQILLSLCILVIIRGASSSSIFNGNLLATYGVKYSLAFKFWNSKVRMNSSSICMPRYN</sequence>
<dbReference type="Gramene" id="TKV93214">
    <property type="protein sequence ID" value="TKV93214"/>
    <property type="gene ID" value="SEVIR_9G211466v2"/>
</dbReference>
<proteinExistence type="predicted"/>
<dbReference type="AlphaFoldDB" id="A0A4U6SY57"/>
<reference evidence="2" key="1">
    <citation type="submission" date="2019-03" db="EMBL/GenBank/DDBJ databases">
        <title>WGS assembly of Setaria viridis.</title>
        <authorList>
            <person name="Huang P."/>
            <person name="Jenkins J."/>
            <person name="Grimwood J."/>
            <person name="Barry K."/>
            <person name="Healey A."/>
            <person name="Mamidi S."/>
            <person name="Sreedasyam A."/>
            <person name="Shu S."/>
            <person name="Feldman M."/>
            <person name="Wu J."/>
            <person name="Yu Y."/>
            <person name="Chen C."/>
            <person name="Johnson J."/>
            <person name="Rokhsar D."/>
            <person name="Baxter I."/>
            <person name="Schmutz J."/>
            <person name="Brutnell T."/>
            <person name="Kellogg E."/>
        </authorList>
    </citation>
    <scope>NUCLEOTIDE SEQUENCE [LARGE SCALE GENOMIC DNA]</scope>
</reference>
<feature type="chain" id="PRO_5020489545" evidence="1">
    <location>
        <begin position="29"/>
        <end position="68"/>
    </location>
</feature>
<name>A0A4U6SY57_SETVI</name>
<keyword evidence="1" id="KW-0732">Signal</keyword>
<gene>
    <name evidence="2" type="ORF">SEVIR_9G211466v2</name>
</gene>
<evidence type="ECO:0000313" key="2">
    <source>
        <dbReference type="EMBL" id="TKV93214.1"/>
    </source>
</evidence>